<dbReference type="Proteomes" id="UP000789941">
    <property type="component" value="Unassembled WGS sequence"/>
</dbReference>
<dbReference type="GO" id="GO:0005524">
    <property type="term" value="F:ATP binding"/>
    <property type="evidence" value="ECO:0007669"/>
    <property type="project" value="UniProtKB-KW"/>
</dbReference>
<evidence type="ECO:0000259" key="3">
    <source>
        <dbReference type="PROSITE" id="PS51146"/>
    </source>
</evidence>
<evidence type="ECO:0000313" key="4">
    <source>
        <dbReference type="EMBL" id="VVC02461.1"/>
    </source>
</evidence>
<dbReference type="EMBL" id="CABMJJ010000001">
    <property type="protein sequence ID" value="VVC02461.1"/>
    <property type="molecule type" value="Genomic_DNA"/>
</dbReference>
<dbReference type="AlphaFoldDB" id="A0A5E4LLR3"/>
<dbReference type="PROSITE" id="PS51146">
    <property type="entry name" value="KAIC"/>
    <property type="match status" value="1"/>
</dbReference>
<reference evidence="4 5" key="1">
    <citation type="submission" date="2019-08" db="EMBL/GenBank/DDBJ databases">
        <authorList>
            <person name="Vazquez-Campos X."/>
        </authorList>
    </citation>
    <scope>NUCLEOTIDE SEQUENCE [LARGE SCALE GENOMIC DNA]</scope>
    <source>
        <strain evidence="4">LFW-283_2</strain>
    </source>
</reference>
<dbReference type="SUPFAM" id="SSF52540">
    <property type="entry name" value="P-loop containing nucleoside triphosphate hydrolases"/>
    <property type="match status" value="1"/>
</dbReference>
<sequence length="230" mass="25324">MSKKIASGISGLDSLLGGGFPEGSLVMVAGGTGTGKSTLALQFLHAGATKLNEPGVLISLEQEPSKIIASAKQYGWDFQDLIDKNKLTIVAPSIYKFESLEENITAAVKKINAKRMVIDSYTIASAFFVKPEERRRGLMLLSRKIQQLGIISLAISDVPEGKEAYSVNGFEEFVVDGVLSLELLADARRNTFTRSIFVRKMRYTEHSLKRVPFKITEKGCVIYPDEVLFE</sequence>
<evidence type="ECO:0000256" key="1">
    <source>
        <dbReference type="ARBA" id="ARBA00022741"/>
    </source>
</evidence>
<dbReference type="PANTHER" id="PTHR43637:SF1">
    <property type="entry name" value="UPF0273 PROTEIN TM_0370"/>
    <property type="match status" value="1"/>
</dbReference>
<keyword evidence="1" id="KW-0547">Nucleotide-binding</keyword>
<dbReference type="InterPro" id="IPR010624">
    <property type="entry name" value="KaiC_dom"/>
</dbReference>
<dbReference type="Gene3D" id="3.40.50.300">
    <property type="entry name" value="P-loop containing nucleotide triphosphate hydrolases"/>
    <property type="match status" value="1"/>
</dbReference>
<proteinExistence type="predicted"/>
<dbReference type="PANTHER" id="PTHR43637">
    <property type="entry name" value="UPF0273 PROTEIN TM_0370"/>
    <property type="match status" value="1"/>
</dbReference>
<keyword evidence="2" id="KW-0067">ATP-binding</keyword>
<dbReference type="InterPro" id="IPR027417">
    <property type="entry name" value="P-loop_NTPase"/>
</dbReference>
<evidence type="ECO:0000313" key="5">
    <source>
        <dbReference type="Proteomes" id="UP000789941"/>
    </source>
</evidence>
<comment type="caution">
    <text evidence="4">The sequence shown here is derived from an EMBL/GenBank/DDBJ whole genome shotgun (WGS) entry which is preliminary data.</text>
</comment>
<feature type="domain" description="KaiC" evidence="3">
    <location>
        <begin position="3"/>
        <end position="230"/>
    </location>
</feature>
<accession>A0A5E4LLR3</accession>
<name>A0A5E4LLR3_9ARCH</name>
<organism evidence="4 5">
    <name type="scientific">Candidatus Bilamarchaeum dharawalense</name>
    <dbReference type="NCBI Taxonomy" id="2885759"/>
    <lineage>
        <taxon>Archaea</taxon>
        <taxon>Candidatus Micrarchaeota</taxon>
        <taxon>Candidatus Micrarchaeia</taxon>
        <taxon>Candidatus Anstonellales</taxon>
        <taxon>Candidatus Bilamarchaeaceae</taxon>
        <taxon>Candidatus Bilamarchaeum</taxon>
    </lineage>
</organism>
<evidence type="ECO:0000256" key="2">
    <source>
        <dbReference type="ARBA" id="ARBA00022840"/>
    </source>
</evidence>
<protein>
    <submittedName>
        <fullName evidence="4">DNA repair and recombination protein RadB</fullName>
    </submittedName>
</protein>
<dbReference type="InterPro" id="IPR014774">
    <property type="entry name" value="KaiC-like_dom"/>
</dbReference>
<dbReference type="Pfam" id="PF06745">
    <property type="entry name" value="ATPase"/>
    <property type="match status" value="1"/>
</dbReference>
<gene>
    <name evidence="4" type="primary">radB</name>
    <name evidence="4" type="ORF">LFW2832_00011</name>
</gene>